<proteinExistence type="predicted"/>
<sequence>MSSDPSFVDFIVDQMESAGQIVSKKMFGEYAIYCDDKIVALICDNRLFIKPTEGGRKWIGNVEEASAYPGAKPSFLISDQFENKEWISTLIKITAEELPKPKPKNKPKKKTYRRGKEYKNINTGLLVYRC</sequence>
<accession>N1UC76</accession>
<feature type="domain" description="TfoX N-terminal" evidence="1">
    <location>
        <begin position="13"/>
        <end position="91"/>
    </location>
</feature>
<name>N1UC76_9LEPT</name>
<dbReference type="SUPFAM" id="SSF159894">
    <property type="entry name" value="YgaC/TfoX-N like"/>
    <property type="match status" value="1"/>
</dbReference>
<dbReference type="Gene3D" id="3.30.1460.30">
    <property type="entry name" value="YgaC/TfoX-N like chaperone"/>
    <property type="match status" value="1"/>
</dbReference>
<comment type="caution">
    <text evidence="2">The sequence shown here is derived from an EMBL/GenBank/DDBJ whole genome shotgun (WGS) entry which is preliminary data.</text>
</comment>
<dbReference type="AlphaFoldDB" id="N1UC76"/>
<reference evidence="2 3" key="1">
    <citation type="submission" date="2013-02" db="EMBL/GenBank/DDBJ databases">
        <authorList>
            <person name="Harkins D.M."/>
            <person name="Durkin A.S."/>
            <person name="Brinkac L.M."/>
            <person name="Haft D.H."/>
            <person name="Selengut J.D."/>
            <person name="Sanka R."/>
            <person name="DePew J."/>
            <person name="Purushe J."/>
            <person name="Haake D.A."/>
            <person name="Matsunaga J."/>
            <person name="Vinetz J.M."/>
            <person name="Sutton G.G."/>
            <person name="Nierman W.C."/>
            <person name="Fouts D.E."/>
        </authorList>
    </citation>
    <scope>NUCLEOTIDE SEQUENCE [LARGE SCALE GENOMIC DNA]</scope>
    <source>
        <strain evidence="2 3">Ecochallenge</strain>
    </source>
</reference>
<gene>
    <name evidence="2" type="ORF">LEP1GSC043_0281</name>
</gene>
<evidence type="ECO:0000313" key="2">
    <source>
        <dbReference type="EMBL" id="EMY15544.1"/>
    </source>
</evidence>
<dbReference type="Proteomes" id="UP000012249">
    <property type="component" value="Unassembled WGS sequence"/>
</dbReference>
<dbReference type="EMBL" id="AHMI02000077">
    <property type="protein sequence ID" value="EMY15544.1"/>
    <property type="molecule type" value="Genomic_DNA"/>
</dbReference>
<protein>
    <submittedName>
        <fullName evidence="2">TfoX N-terminal domain protein</fullName>
    </submittedName>
</protein>
<dbReference type="InterPro" id="IPR007076">
    <property type="entry name" value="TfoX_N"/>
</dbReference>
<evidence type="ECO:0000313" key="3">
    <source>
        <dbReference type="Proteomes" id="UP000012249"/>
    </source>
</evidence>
<dbReference type="Pfam" id="PF04993">
    <property type="entry name" value="TfoX_N"/>
    <property type="match status" value="1"/>
</dbReference>
<organism evidence="2 3">
    <name type="scientific">Leptospira weilii str. Ecochallenge</name>
    <dbReference type="NCBI Taxonomy" id="1049986"/>
    <lineage>
        <taxon>Bacteria</taxon>
        <taxon>Pseudomonadati</taxon>
        <taxon>Spirochaetota</taxon>
        <taxon>Spirochaetia</taxon>
        <taxon>Leptospirales</taxon>
        <taxon>Leptospiraceae</taxon>
        <taxon>Leptospira</taxon>
    </lineage>
</organism>
<evidence type="ECO:0000259" key="1">
    <source>
        <dbReference type="Pfam" id="PF04993"/>
    </source>
</evidence>